<dbReference type="Gene3D" id="3.30.1460.30">
    <property type="entry name" value="YgaC/TfoX-N like chaperone"/>
    <property type="match status" value="1"/>
</dbReference>
<name>A0ABS2KV90_9NOCA</name>
<dbReference type="RefSeq" id="WP_204868815.1">
    <property type="nucleotide sequence ID" value="NZ_JAFBBK010000001.1"/>
</dbReference>
<organism evidence="2 3">
    <name type="scientific">Rhodococcoides corynebacterioides</name>
    <dbReference type="NCBI Taxonomy" id="53972"/>
    <lineage>
        <taxon>Bacteria</taxon>
        <taxon>Bacillati</taxon>
        <taxon>Actinomycetota</taxon>
        <taxon>Actinomycetes</taxon>
        <taxon>Mycobacteriales</taxon>
        <taxon>Nocardiaceae</taxon>
        <taxon>Rhodococcoides</taxon>
    </lineage>
</organism>
<keyword evidence="3" id="KW-1185">Reference proteome</keyword>
<evidence type="ECO:0000313" key="2">
    <source>
        <dbReference type="EMBL" id="MBM7415862.1"/>
    </source>
</evidence>
<evidence type="ECO:0000259" key="1">
    <source>
        <dbReference type="Pfam" id="PF04993"/>
    </source>
</evidence>
<dbReference type="Proteomes" id="UP000703038">
    <property type="component" value="Unassembled WGS sequence"/>
</dbReference>
<dbReference type="InterPro" id="IPR007076">
    <property type="entry name" value="TfoX_N"/>
</dbReference>
<sequence>MARDADLEDRVRAALSARSTVTEKAMFGGLAFMVDGKMVVSVGNGGGALLVRVPRERDDDYIGRPGARRAQMGAGRSMGPGWISVDAAALESDDDLQVWLDAATSAGTP</sequence>
<protein>
    <submittedName>
        <fullName evidence="2">TfoX/Sxy family transcriptional regulator of competence genes</fullName>
    </submittedName>
</protein>
<feature type="domain" description="TfoX N-terminal" evidence="1">
    <location>
        <begin position="15"/>
        <end position="105"/>
    </location>
</feature>
<gene>
    <name evidence="2" type="ORF">JOE42_002595</name>
</gene>
<comment type="caution">
    <text evidence="2">The sequence shown here is derived from an EMBL/GenBank/DDBJ whole genome shotgun (WGS) entry which is preliminary data.</text>
</comment>
<proteinExistence type="predicted"/>
<dbReference type="Pfam" id="PF04993">
    <property type="entry name" value="TfoX_N"/>
    <property type="match status" value="1"/>
</dbReference>
<reference evidence="2 3" key="1">
    <citation type="submission" date="2021-01" db="EMBL/GenBank/DDBJ databases">
        <title>Genomics of switchgrass bacterial isolates.</title>
        <authorList>
            <person name="Shade A."/>
        </authorList>
    </citation>
    <scope>NUCLEOTIDE SEQUENCE [LARGE SCALE GENOMIC DNA]</scope>
    <source>
        <strain evidence="2 3">PvP111</strain>
    </source>
</reference>
<accession>A0ABS2KV90</accession>
<dbReference type="SUPFAM" id="SSF159894">
    <property type="entry name" value="YgaC/TfoX-N like"/>
    <property type="match status" value="1"/>
</dbReference>
<dbReference type="EMBL" id="JAFBBK010000001">
    <property type="protein sequence ID" value="MBM7415862.1"/>
    <property type="molecule type" value="Genomic_DNA"/>
</dbReference>
<evidence type="ECO:0000313" key="3">
    <source>
        <dbReference type="Proteomes" id="UP000703038"/>
    </source>
</evidence>